<feature type="transmembrane region" description="Helical" evidence="1">
    <location>
        <begin position="30"/>
        <end position="49"/>
    </location>
</feature>
<keyword evidence="1" id="KW-0812">Transmembrane</keyword>
<feature type="transmembrane region" description="Helical" evidence="1">
    <location>
        <begin position="138"/>
        <end position="159"/>
    </location>
</feature>
<keyword evidence="3" id="KW-1185">Reference proteome</keyword>
<organism evidence="2 3">
    <name type="scientific">Coprinopsis cinerea (strain Okayama-7 / 130 / ATCC MYA-4618 / FGSC 9003)</name>
    <name type="common">Inky cap fungus</name>
    <name type="synonym">Hormographiella aspergillata</name>
    <dbReference type="NCBI Taxonomy" id="240176"/>
    <lineage>
        <taxon>Eukaryota</taxon>
        <taxon>Fungi</taxon>
        <taxon>Dikarya</taxon>
        <taxon>Basidiomycota</taxon>
        <taxon>Agaricomycotina</taxon>
        <taxon>Agaricomycetes</taxon>
        <taxon>Agaricomycetidae</taxon>
        <taxon>Agaricales</taxon>
        <taxon>Agaricineae</taxon>
        <taxon>Psathyrellaceae</taxon>
        <taxon>Coprinopsis</taxon>
    </lineage>
</organism>
<accession>A8P4V9</accession>
<dbReference type="OrthoDB" id="3357408at2759"/>
<dbReference type="OMA" id="WSIRTTI"/>
<feature type="transmembrane region" description="Helical" evidence="1">
    <location>
        <begin position="269"/>
        <end position="291"/>
    </location>
</feature>
<feature type="transmembrane region" description="Helical" evidence="1">
    <location>
        <begin position="104"/>
        <end position="129"/>
    </location>
</feature>
<dbReference type="GeneID" id="6015419"/>
<keyword evidence="1" id="KW-1133">Transmembrane helix</keyword>
<evidence type="ECO:0000256" key="1">
    <source>
        <dbReference type="SAM" id="Phobius"/>
    </source>
</evidence>
<gene>
    <name evidence="2" type="ORF">CC1G_09201</name>
</gene>
<reference evidence="2 3" key="1">
    <citation type="journal article" date="2010" name="Proc. Natl. Acad. Sci. U.S.A.">
        <title>Insights into evolution of multicellular fungi from the assembled chromosomes of the mushroom Coprinopsis cinerea (Coprinus cinereus).</title>
        <authorList>
            <person name="Stajich J.E."/>
            <person name="Wilke S.K."/>
            <person name="Ahren D."/>
            <person name="Au C.H."/>
            <person name="Birren B.W."/>
            <person name="Borodovsky M."/>
            <person name="Burns C."/>
            <person name="Canback B."/>
            <person name="Casselton L.A."/>
            <person name="Cheng C.K."/>
            <person name="Deng J."/>
            <person name="Dietrich F.S."/>
            <person name="Fargo D.C."/>
            <person name="Farman M.L."/>
            <person name="Gathman A.C."/>
            <person name="Goldberg J."/>
            <person name="Guigo R."/>
            <person name="Hoegger P.J."/>
            <person name="Hooker J.B."/>
            <person name="Huggins A."/>
            <person name="James T.Y."/>
            <person name="Kamada T."/>
            <person name="Kilaru S."/>
            <person name="Kodira C."/>
            <person name="Kues U."/>
            <person name="Kupfer D."/>
            <person name="Kwan H.S."/>
            <person name="Lomsadze A."/>
            <person name="Li W."/>
            <person name="Lilly W.W."/>
            <person name="Ma L.J."/>
            <person name="Mackey A.J."/>
            <person name="Manning G."/>
            <person name="Martin F."/>
            <person name="Muraguchi H."/>
            <person name="Natvig D.O."/>
            <person name="Palmerini H."/>
            <person name="Ramesh M.A."/>
            <person name="Rehmeyer C.J."/>
            <person name="Roe B.A."/>
            <person name="Shenoy N."/>
            <person name="Stanke M."/>
            <person name="Ter-Hovhannisyan V."/>
            <person name="Tunlid A."/>
            <person name="Velagapudi R."/>
            <person name="Vision T.J."/>
            <person name="Zeng Q."/>
            <person name="Zolan M.E."/>
            <person name="Pukkila P.J."/>
        </authorList>
    </citation>
    <scope>NUCLEOTIDE SEQUENCE [LARGE SCALE GENOMIC DNA]</scope>
    <source>
        <strain evidence="3">Okayama-7 / 130 / ATCC MYA-4618 / FGSC 9003</strain>
    </source>
</reference>
<comment type="caution">
    <text evidence="2">The sequence shown here is derived from an EMBL/GenBank/DDBJ whole genome shotgun (WGS) entry which is preliminary data.</text>
</comment>
<dbReference type="VEuPathDB" id="FungiDB:CC1G_09201"/>
<dbReference type="KEGG" id="cci:CC1G_09201"/>
<dbReference type="Proteomes" id="UP000001861">
    <property type="component" value="Unassembled WGS sequence"/>
</dbReference>
<dbReference type="HOGENOM" id="CLU_044614_4_0_1"/>
<feature type="transmembrane region" description="Helical" evidence="1">
    <location>
        <begin position="225"/>
        <end position="249"/>
    </location>
</feature>
<dbReference type="AlphaFoldDB" id="A8P4V9"/>
<feature type="transmembrane region" description="Helical" evidence="1">
    <location>
        <begin position="61"/>
        <end position="84"/>
    </location>
</feature>
<dbReference type="RefSeq" id="XP_001838824.2">
    <property type="nucleotide sequence ID" value="XM_001838772.2"/>
</dbReference>
<dbReference type="InParanoid" id="A8P4V9"/>
<feature type="transmembrane region" description="Helical" evidence="1">
    <location>
        <begin position="179"/>
        <end position="205"/>
    </location>
</feature>
<protein>
    <submittedName>
        <fullName evidence="2">Uncharacterized protein</fullName>
    </submittedName>
</protein>
<sequence length="348" mass="38039">MASAPPSREFLERMALNQIAMVYATNVVDVLNIGLQLFMVLYGLTIFLDTPASLRKGRARYIVLSFIILVLSALAVIFDLFVQFETLYYSGPGIEHARAMSRNFGHWAVFAKFAVTYAGIALADGILLWRCYIILGNLWWIICLPGLMYLTVIALAITIVVRDITGTTLSSSAETAKTIWIEVGFLTLTVAVNLISTSIIAFRLIRAHRAFSASLPGRSMKVYRVAVRVLVESALPLTFFGVLYLAFVGRRMALPSGITPTPGVLHTTVAVHVFGAVHIMFSALSPQLIIFRVTTGRSFVGQRGSSASLDKENSSASRFLQPIVFQRGGGSEIDTELWAVGPITRLGA</sequence>
<dbReference type="EMBL" id="AACS02000011">
    <property type="protein sequence ID" value="EAU82939.2"/>
    <property type="molecule type" value="Genomic_DNA"/>
</dbReference>
<evidence type="ECO:0000313" key="2">
    <source>
        <dbReference type="EMBL" id="EAU82939.2"/>
    </source>
</evidence>
<keyword evidence="1" id="KW-0472">Membrane</keyword>
<evidence type="ECO:0000313" key="3">
    <source>
        <dbReference type="Proteomes" id="UP000001861"/>
    </source>
</evidence>
<name>A8P4V9_COPC7</name>
<proteinExistence type="predicted"/>